<evidence type="ECO:0000256" key="2">
    <source>
        <dbReference type="SAM" id="Phobius"/>
    </source>
</evidence>
<feature type="compositionally biased region" description="Basic and acidic residues" evidence="1">
    <location>
        <begin position="458"/>
        <end position="472"/>
    </location>
</feature>
<feature type="transmembrane region" description="Helical" evidence="2">
    <location>
        <begin position="672"/>
        <end position="694"/>
    </location>
</feature>
<dbReference type="AlphaFoldDB" id="A0A366DL06"/>
<name>A0A366DL06_9NOCA</name>
<feature type="compositionally biased region" description="Low complexity" evidence="1">
    <location>
        <begin position="134"/>
        <end position="154"/>
    </location>
</feature>
<proteinExistence type="predicted"/>
<keyword evidence="2" id="KW-0472">Membrane</keyword>
<accession>A0A366DL06</accession>
<keyword evidence="4" id="KW-1185">Reference proteome</keyword>
<sequence>MSDESKQLSVAELLARNGQQGATSSGGRRRRGARGISVAELTGDLPVIGEGGSHSAHAAPEPEVPEPAGFQSSPFQPSPFEPGASEQVSYSPPQPESDYSPISGPITRYDPLAPYPPAGAEQGDPYGSATGYGTAEPTAYSSPAPAEPSYAPAEVETPPPGGSRHSAPGPEESGGMPALPPLGARRSGRRRKQDPDENETMVVGPPLREPVEFDPSAAAPGGSVSDEGAARGGRAARRRAAEAEEEAGPSTAAWSPAAGGFEPGGYRPNGLVPEVDGDFASNGFGPNGSAPGHGGSFAPNGFGSDGPVPGSGGSFARGGFAPEPDGGFAPNGFAPEQGGNYAPGGFAPEQGAGESGPNGFAPEGYAPHGFPPKPGGFPPGPDSGNGFGPESYGPDPRGGFAPGYGPEHGRGFGPPPSAFGPFAPDAGDGFGPEADAEPGTPHGFAPDPEPKPLSPMPERPKEPPRSRTETLRSRAGGALPAWSARRHKPGPPPPEDPDPESGGIPTAAWSLASQDQQLLSGSTVAGDLLRDGVERSERGRKRPPADLDDGHTDAYDPFTADVDEYDDEDDQDEFEAEPRGKLTSLSRGLRAKALAAGKRSAEREPRPDLDENRRQWMILGGQSAGAAIAGMLLFKGFERMWEMLPWVALPLATIVILGLVALVRVLRRTDDILSTGIAVVVGVFVTLGPLAFLLSTG</sequence>
<dbReference type="OrthoDB" id="4460589at2"/>
<keyword evidence="2" id="KW-1133">Transmembrane helix</keyword>
<keyword evidence="2" id="KW-0812">Transmembrane</keyword>
<feature type="region of interest" description="Disordered" evidence="1">
    <location>
        <begin position="1"/>
        <end position="582"/>
    </location>
</feature>
<organism evidence="3 4">
    <name type="scientific">Nocardia puris</name>
    <dbReference type="NCBI Taxonomy" id="208602"/>
    <lineage>
        <taxon>Bacteria</taxon>
        <taxon>Bacillati</taxon>
        <taxon>Actinomycetota</taxon>
        <taxon>Actinomycetes</taxon>
        <taxon>Mycobacteriales</taxon>
        <taxon>Nocardiaceae</taxon>
        <taxon>Nocardia</taxon>
    </lineage>
</organism>
<feature type="compositionally biased region" description="Basic and acidic residues" evidence="1">
    <location>
        <begin position="528"/>
        <end position="554"/>
    </location>
</feature>
<feature type="compositionally biased region" description="Low complexity" evidence="1">
    <location>
        <begin position="56"/>
        <end position="75"/>
    </location>
</feature>
<feature type="transmembrane region" description="Helical" evidence="2">
    <location>
        <begin position="646"/>
        <end position="666"/>
    </location>
</feature>
<dbReference type="RefSeq" id="WP_067506025.1">
    <property type="nucleotide sequence ID" value="NZ_QNRE01000005.1"/>
</dbReference>
<protein>
    <submittedName>
        <fullName evidence="3">Uncharacterized protein</fullName>
    </submittedName>
</protein>
<feature type="compositionally biased region" description="Pro residues" evidence="1">
    <location>
        <begin position="369"/>
        <end position="381"/>
    </location>
</feature>
<feature type="compositionally biased region" description="Acidic residues" evidence="1">
    <location>
        <begin position="561"/>
        <end position="575"/>
    </location>
</feature>
<evidence type="ECO:0000313" key="4">
    <source>
        <dbReference type="Proteomes" id="UP000252586"/>
    </source>
</evidence>
<dbReference type="EMBL" id="QNRE01000005">
    <property type="protein sequence ID" value="RBO90726.1"/>
    <property type="molecule type" value="Genomic_DNA"/>
</dbReference>
<comment type="caution">
    <text evidence="3">The sequence shown here is derived from an EMBL/GenBank/DDBJ whole genome shotgun (WGS) entry which is preliminary data.</text>
</comment>
<evidence type="ECO:0000313" key="3">
    <source>
        <dbReference type="EMBL" id="RBO90726.1"/>
    </source>
</evidence>
<evidence type="ECO:0000256" key="1">
    <source>
        <dbReference type="SAM" id="MobiDB-lite"/>
    </source>
</evidence>
<dbReference type="STRING" id="1210090.GCA_001613185_01706"/>
<gene>
    <name evidence="3" type="ORF">DFR74_105128</name>
</gene>
<dbReference type="Proteomes" id="UP000252586">
    <property type="component" value="Unassembled WGS sequence"/>
</dbReference>
<reference evidence="3 4" key="1">
    <citation type="submission" date="2018-06" db="EMBL/GenBank/DDBJ databases">
        <title>Genomic Encyclopedia of Type Strains, Phase IV (KMG-IV): sequencing the most valuable type-strain genomes for metagenomic binning, comparative biology and taxonomic classification.</title>
        <authorList>
            <person name="Goeker M."/>
        </authorList>
    </citation>
    <scope>NUCLEOTIDE SEQUENCE [LARGE SCALE GENOMIC DNA]</scope>
    <source>
        <strain evidence="3 4">DSM 44599</strain>
    </source>
</reference>
<feature type="compositionally biased region" description="Polar residues" evidence="1">
    <location>
        <begin position="511"/>
        <end position="523"/>
    </location>
</feature>